<dbReference type="Proteomes" id="UP000622860">
    <property type="component" value="Unassembled WGS sequence"/>
</dbReference>
<dbReference type="InterPro" id="IPR009057">
    <property type="entry name" value="Homeodomain-like_sf"/>
</dbReference>
<keyword evidence="3" id="KW-1185">Reference proteome</keyword>
<protein>
    <recommendedName>
        <fullName evidence="1">Resolvase HTH domain-containing protein</fullName>
    </recommendedName>
</protein>
<sequence>MDKWNMYMEIKQLLKQGFSKVKVAEKLGISRVTVYRYLYLFLIHKRVHLVDSISVQNSSWLVLKFLHGAQ</sequence>
<reference evidence="2" key="1">
    <citation type="journal article" date="2014" name="Int. J. Syst. Evol. Microbiol.">
        <title>Complete genome sequence of Corynebacterium casei LMG S-19264T (=DSM 44701T), isolated from a smear-ripened cheese.</title>
        <authorList>
            <consortium name="US DOE Joint Genome Institute (JGI-PGF)"/>
            <person name="Walter F."/>
            <person name="Albersmeier A."/>
            <person name="Kalinowski J."/>
            <person name="Ruckert C."/>
        </authorList>
    </citation>
    <scope>NUCLEOTIDE SEQUENCE</scope>
    <source>
        <strain evidence="2">CGMCC 1.12754</strain>
    </source>
</reference>
<dbReference type="AlphaFoldDB" id="A0A917HG62"/>
<dbReference type="Pfam" id="PF02796">
    <property type="entry name" value="HTH_7"/>
    <property type="match status" value="1"/>
</dbReference>
<comment type="caution">
    <text evidence="2">The sequence shown here is derived from an EMBL/GenBank/DDBJ whole genome shotgun (WGS) entry which is preliminary data.</text>
</comment>
<dbReference type="SUPFAM" id="SSF46689">
    <property type="entry name" value="Homeodomain-like"/>
    <property type="match status" value="1"/>
</dbReference>
<dbReference type="EMBL" id="BMFR01000010">
    <property type="protein sequence ID" value="GGG78428.1"/>
    <property type="molecule type" value="Genomic_DNA"/>
</dbReference>
<dbReference type="InterPro" id="IPR006120">
    <property type="entry name" value="Resolvase_HTH_dom"/>
</dbReference>
<gene>
    <name evidence="2" type="ORF">GCM10011398_24590</name>
</gene>
<dbReference type="GO" id="GO:0000150">
    <property type="term" value="F:DNA strand exchange activity"/>
    <property type="evidence" value="ECO:0007669"/>
    <property type="project" value="InterPro"/>
</dbReference>
<proteinExistence type="predicted"/>
<evidence type="ECO:0000313" key="2">
    <source>
        <dbReference type="EMBL" id="GGG78428.1"/>
    </source>
</evidence>
<dbReference type="Gene3D" id="1.10.10.60">
    <property type="entry name" value="Homeodomain-like"/>
    <property type="match status" value="1"/>
</dbReference>
<evidence type="ECO:0000313" key="3">
    <source>
        <dbReference type="Proteomes" id="UP000622860"/>
    </source>
</evidence>
<accession>A0A917HG62</accession>
<evidence type="ECO:0000259" key="1">
    <source>
        <dbReference type="Pfam" id="PF02796"/>
    </source>
</evidence>
<dbReference type="CDD" id="cd00569">
    <property type="entry name" value="HTH_Hin_like"/>
    <property type="match status" value="1"/>
</dbReference>
<dbReference type="GO" id="GO:0003677">
    <property type="term" value="F:DNA binding"/>
    <property type="evidence" value="ECO:0007669"/>
    <property type="project" value="InterPro"/>
</dbReference>
<organism evidence="2 3">
    <name type="scientific">Virgibacillus oceani</name>
    <dbReference type="NCBI Taxonomy" id="1479511"/>
    <lineage>
        <taxon>Bacteria</taxon>
        <taxon>Bacillati</taxon>
        <taxon>Bacillota</taxon>
        <taxon>Bacilli</taxon>
        <taxon>Bacillales</taxon>
        <taxon>Bacillaceae</taxon>
        <taxon>Virgibacillus</taxon>
    </lineage>
</organism>
<name>A0A917HG62_9BACI</name>
<feature type="domain" description="Resolvase HTH" evidence="1">
    <location>
        <begin position="7"/>
        <end position="38"/>
    </location>
</feature>
<reference evidence="2" key="2">
    <citation type="submission" date="2020-09" db="EMBL/GenBank/DDBJ databases">
        <authorList>
            <person name="Sun Q."/>
            <person name="Zhou Y."/>
        </authorList>
    </citation>
    <scope>NUCLEOTIDE SEQUENCE</scope>
    <source>
        <strain evidence="2">CGMCC 1.12754</strain>
    </source>
</reference>